<dbReference type="GO" id="GO:0016787">
    <property type="term" value="F:hydrolase activity"/>
    <property type="evidence" value="ECO:0007669"/>
    <property type="project" value="UniProtKB-KW"/>
</dbReference>
<dbReference type="GO" id="GO:0005975">
    <property type="term" value="P:carbohydrate metabolic process"/>
    <property type="evidence" value="ECO:0007669"/>
    <property type="project" value="InterPro"/>
</dbReference>
<dbReference type="InterPro" id="IPR008313">
    <property type="entry name" value="GH125"/>
</dbReference>
<reference evidence="1" key="1">
    <citation type="journal article" date="2021" name="PeerJ">
        <title>Extensive microbial diversity within the chicken gut microbiome revealed by metagenomics and culture.</title>
        <authorList>
            <person name="Gilroy R."/>
            <person name="Ravi A."/>
            <person name="Getino M."/>
            <person name="Pursley I."/>
            <person name="Horton D.L."/>
            <person name="Alikhan N.F."/>
            <person name="Baker D."/>
            <person name="Gharbi K."/>
            <person name="Hall N."/>
            <person name="Watson M."/>
            <person name="Adriaenssens E.M."/>
            <person name="Foster-Nyarko E."/>
            <person name="Jarju S."/>
            <person name="Secka A."/>
            <person name="Antonio M."/>
            <person name="Oren A."/>
            <person name="Chaudhuri R.R."/>
            <person name="La Ragione R."/>
            <person name="Hildebrand F."/>
            <person name="Pallen M.J."/>
        </authorList>
    </citation>
    <scope>NUCLEOTIDE SEQUENCE</scope>
    <source>
        <strain evidence="1">ChiBcec2-3848</strain>
    </source>
</reference>
<dbReference type="PANTHER" id="PTHR31047">
    <property type="entry name" value="MEIOTICALLY UP-REGULATED GENE 157 PROTEIN"/>
    <property type="match status" value="1"/>
</dbReference>
<evidence type="ECO:0000313" key="2">
    <source>
        <dbReference type="Proteomes" id="UP000823886"/>
    </source>
</evidence>
<dbReference type="PIRSF" id="PIRSF028846">
    <property type="entry name" value="UCP028846"/>
    <property type="match status" value="1"/>
</dbReference>
<dbReference type="PANTHER" id="PTHR31047:SF0">
    <property type="entry name" value="MEIOTICALLY UP-REGULATED GENE 157 PROTEIN"/>
    <property type="match status" value="1"/>
</dbReference>
<dbReference type="SMART" id="SM01149">
    <property type="entry name" value="DUF1237"/>
    <property type="match status" value="1"/>
</dbReference>
<gene>
    <name evidence="1" type="ORF">H9753_12270</name>
</gene>
<dbReference type="EMBL" id="DWVZ01000164">
    <property type="protein sequence ID" value="HJC64371.1"/>
    <property type="molecule type" value="Genomic_DNA"/>
</dbReference>
<proteinExistence type="predicted"/>
<dbReference type="InterPro" id="IPR008928">
    <property type="entry name" value="6-hairpin_glycosidase_sf"/>
</dbReference>
<comment type="caution">
    <text evidence="1">The sequence shown here is derived from an EMBL/GenBank/DDBJ whole genome shotgun (WGS) entry which is preliminary data.</text>
</comment>
<protein>
    <submittedName>
        <fullName evidence="1">Glycoside hydrolase family 125 protein</fullName>
    </submittedName>
</protein>
<keyword evidence="1" id="KW-0378">Hydrolase</keyword>
<accession>A0A9D2PRI9</accession>
<dbReference type="Proteomes" id="UP000823886">
    <property type="component" value="Unassembled WGS sequence"/>
</dbReference>
<dbReference type="AlphaFoldDB" id="A0A9D2PRI9"/>
<organism evidence="1 2">
    <name type="scientific">Candidatus Blautia merdavium</name>
    <dbReference type="NCBI Taxonomy" id="2838494"/>
    <lineage>
        <taxon>Bacteria</taxon>
        <taxon>Bacillati</taxon>
        <taxon>Bacillota</taxon>
        <taxon>Clostridia</taxon>
        <taxon>Lachnospirales</taxon>
        <taxon>Lachnospiraceae</taxon>
        <taxon>Blautia</taxon>
    </lineage>
</organism>
<dbReference type="SUPFAM" id="SSF48208">
    <property type="entry name" value="Six-hairpin glycosidases"/>
    <property type="match status" value="1"/>
</dbReference>
<dbReference type="Pfam" id="PF06824">
    <property type="entry name" value="Glyco_hydro_125"/>
    <property type="match status" value="1"/>
</dbReference>
<dbReference type="InterPro" id="IPR012341">
    <property type="entry name" value="6hp_glycosidase-like_sf"/>
</dbReference>
<dbReference type="Gene3D" id="1.50.10.10">
    <property type="match status" value="1"/>
</dbReference>
<evidence type="ECO:0000313" key="1">
    <source>
        <dbReference type="EMBL" id="HJC64371.1"/>
    </source>
</evidence>
<sequence>MEKQLPETMKKFLDTLKEKAKDYPDLYELFVTCYTNTLDTTVKRMDDGTTHVITGDIPAMWLRDSAAQLRPYIFLAKEDEDICAIISGLVRRQFKYICIDPYANAFNDSPSGACWEKDDPDQNPWVWERKFEVDSLCYPIQLAYLLWKNTGCLTQFEGDFQEGAKKILEVFRTEQNHEEDSAYRFLRGNCFYRDTLSRGGKGALVKSGTGLIWSGFRPSDDACTYGYLIPSNMFAVVALGYLEEIERAIFGDEEMAAAAKALKEEVHSAIEQEGRTATDEFGLVYAYEADGYGMYNLMDDANVPSLLAMDYLGYPADPDIAENTRKLIFSSANPFYYEGEKASGIGSPHTPSSYIWHIAMAMQGLTSKTEEEKFRILKNMAATTGGKGVMHEGFHADDDTRYTREWFSWANAMYSELFLDCFGYRLER</sequence>
<name>A0A9D2PRI9_9FIRM</name>
<reference evidence="1" key="2">
    <citation type="submission" date="2021-04" db="EMBL/GenBank/DDBJ databases">
        <authorList>
            <person name="Gilroy R."/>
        </authorList>
    </citation>
    <scope>NUCLEOTIDE SEQUENCE</scope>
    <source>
        <strain evidence="1">ChiBcec2-3848</strain>
    </source>
</reference>